<dbReference type="GeneID" id="106742527"/>
<organism evidence="5 6">
    <name type="scientific">Dinoponera quadriceps</name>
    <name type="common">South American ant</name>
    <dbReference type="NCBI Taxonomy" id="609295"/>
    <lineage>
        <taxon>Eukaryota</taxon>
        <taxon>Metazoa</taxon>
        <taxon>Ecdysozoa</taxon>
        <taxon>Arthropoda</taxon>
        <taxon>Hexapoda</taxon>
        <taxon>Insecta</taxon>
        <taxon>Pterygota</taxon>
        <taxon>Neoptera</taxon>
        <taxon>Endopterygota</taxon>
        <taxon>Hymenoptera</taxon>
        <taxon>Apocrita</taxon>
        <taxon>Aculeata</taxon>
        <taxon>Formicoidea</taxon>
        <taxon>Formicidae</taxon>
        <taxon>Ponerinae</taxon>
        <taxon>Ponerini</taxon>
        <taxon>Dinoponera</taxon>
    </lineage>
</organism>
<dbReference type="GO" id="GO:0048513">
    <property type="term" value="P:animal organ development"/>
    <property type="evidence" value="ECO:0007669"/>
    <property type="project" value="UniProtKB-ARBA"/>
</dbReference>
<dbReference type="SMART" id="SM00233">
    <property type="entry name" value="PH"/>
    <property type="match status" value="1"/>
</dbReference>
<dbReference type="GO" id="GO:0030055">
    <property type="term" value="C:cell-substrate junction"/>
    <property type="evidence" value="ECO:0007669"/>
    <property type="project" value="TreeGrafter"/>
</dbReference>
<dbReference type="Pfam" id="PF00373">
    <property type="entry name" value="FERM_M"/>
    <property type="match status" value="1"/>
</dbReference>
<feature type="compositionally biased region" description="Polar residues" evidence="3">
    <location>
        <begin position="265"/>
        <end position="284"/>
    </location>
</feature>
<dbReference type="AlphaFoldDB" id="A0A6P3WYN2"/>
<dbReference type="InterPro" id="IPR037837">
    <property type="entry name" value="PH_Kindlin/fermitin"/>
</dbReference>
<protein>
    <submittedName>
        <fullName evidence="6">Unc-112-related protein isoform X1</fullName>
    </submittedName>
</protein>
<evidence type="ECO:0000256" key="1">
    <source>
        <dbReference type="ARBA" id="ARBA00008052"/>
    </source>
</evidence>
<dbReference type="GO" id="GO:0048731">
    <property type="term" value="P:system development"/>
    <property type="evidence" value="ECO:0007669"/>
    <property type="project" value="UniProtKB-ARBA"/>
</dbReference>
<reference evidence="6" key="1">
    <citation type="submission" date="2025-08" db="UniProtKB">
        <authorList>
            <consortium name="RefSeq"/>
        </authorList>
    </citation>
    <scope>IDENTIFICATION</scope>
</reference>
<dbReference type="InterPro" id="IPR019748">
    <property type="entry name" value="FERM_central"/>
</dbReference>
<dbReference type="Gene3D" id="3.10.20.90">
    <property type="entry name" value="Phosphatidylinositol 3-kinase Catalytic Subunit, Chain A, domain 1"/>
    <property type="match status" value="2"/>
</dbReference>
<dbReference type="InterPro" id="IPR037843">
    <property type="entry name" value="Kindlin/fermitin"/>
</dbReference>
<dbReference type="PROSITE" id="PS50003">
    <property type="entry name" value="PH_DOMAIN"/>
    <property type="match status" value="1"/>
</dbReference>
<proteinExistence type="inferred from homology"/>
<feature type="compositionally biased region" description="Low complexity" evidence="3">
    <location>
        <begin position="285"/>
        <end position="296"/>
    </location>
</feature>
<dbReference type="InterPro" id="IPR011993">
    <property type="entry name" value="PH-like_dom_sf"/>
</dbReference>
<dbReference type="KEGG" id="dqu:106742527"/>
<dbReference type="CDD" id="cd01237">
    <property type="entry name" value="PH_fermitin"/>
    <property type="match status" value="1"/>
</dbReference>
<evidence type="ECO:0000313" key="6">
    <source>
        <dbReference type="RefSeq" id="XP_014471032.1"/>
    </source>
</evidence>
<dbReference type="InterPro" id="IPR001849">
    <property type="entry name" value="PH_domain"/>
</dbReference>
<gene>
    <name evidence="6" type="primary">LOC106742527</name>
</gene>
<dbReference type="CDD" id="cd14473">
    <property type="entry name" value="FERM_B-lobe"/>
    <property type="match status" value="1"/>
</dbReference>
<dbReference type="CDD" id="cd17096">
    <property type="entry name" value="FERM_F1_kindlins"/>
    <property type="match status" value="1"/>
</dbReference>
<feature type="region of interest" description="Disordered" evidence="3">
    <location>
        <begin position="218"/>
        <end position="252"/>
    </location>
</feature>
<comment type="similarity">
    <text evidence="1">Belongs to the kindlin family.</text>
</comment>
<dbReference type="SMART" id="SM00295">
    <property type="entry name" value="B41"/>
    <property type="match status" value="1"/>
</dbReference>
<dbReference type="Gene3D" id="2.30.29.30">
    <property type="entry name" value="Pleckstrin-homology domain (PH domain)/Phosphotyrosine-binding domain (PTB)"/>
    <property type="match status" value="2"/>
</dbReference>
<feature type="compositionally biased region" description="Polar residues" evidence="3">
    <location>
        <begin position="231"/>
        <end position="252"/>
    </location>
</feature>
<dbReference type="SUPFAM" id="SSF47031">
    <property type="entry name" value="Second domain of FERM"/>
    <property type="match status" value="1"/>
</dbReference>
<dbReference type="Proteomes" id="UP000515204">
    <property type="component" value="Unplaced"/>
</dbReference>
<dbReference type="GO" id="GO:0005178">
    <property type="term" value="F:integrin binding"/>
    <property type="evidence" value="ECO:0007669"/>
    <property type="project" value="TreeGrafter"/>
</dbReference>
<feature type="domain" description="PH" evidence="4">
    <location>
        <begin position="473"/>
        <end position="577"/>
    </location>
</feature>
<dbReference type="Pfam" id="PF00169">
    <property type="entry name" value="PH"/>
    <property type="match status" value="1"/>
</dbReference>
<evidence type="ECO:0000256" key="2">
    <source>
        <dbReference type="ARBA" id="ARBA00022889"/>
    </source>
</evidence>
<evidence type="ECO:0000259" key="4">
    <source>
        <dbReference type="PROSITE" id="PS50003"/>
    </source>
</evidence>
<evidence type="ECO:0000256" key="3">
    <source>
        <dbReference type="SAM" id="MobiDB-lite"/>
    </source>
</evidence>
<dbReference type="InterPro" id="IPR014352">
    <property type="entry name" value="FERM/acyl-CoA-bd_prot_sf"/>
</dbReference>
<keyword evidence="5" id="KW-1185">Reference proteome</keyword>
<dbReference type="GO" id="GO:0007229">
    <property type="term" value="P:integrin-mediated signaling pathway"/>
    <property type="evidence" value="ECO:0007669"/>
    <property type="project" value="InterPro"/>
</dbReference>
<feature type="region of interest" description="Disordered" evidence="3">
    <location>
        <begin position="265"/>
        <end position="296"/>
    </location>
</feature>
<dbReference type="OrthoDB" id="10057618at2759"/>
<dbReference type="CDD" id="cd13205">
    <property type="entry name" value="FERM_C_fermitin"/>
    <property type="match status" value="1"/>
</dbReference>
<name>A0A6P3WYN2_DINQU</name>
<dbReference type="GO" id="GO:0007160">
    <property type="term" value="P:cell-matrix adhesion"/>
    <property type="evidence" value="ECO:0007669"/>
    <property type="project" value="TreeGrafter"/>
</dbReference>
<accession>A0A6P3WYN2</accession>
<dbReference type="PANTHER" id="PTHR16160:SF13">
    <property type="entry name" value="FERMITIN 2-RELATED"/>
    <property type="match status" value="1"/>
</dbReference>
<dbReference type="CDD" id="cd17095">
    <property type="entry name" value="FERM_F0_kindlins"/>
    <property type="match status" value="1"/>
</dbReference>
<sequence>MSGLYRRIVDYRPYSGRESRVLLGASCASSCIANGGSWNSASSESRVRLSTEKLGPKEARSTNMYSDGGHEVDGSWVLRVYVTDLQVERSLRVKGELHIGGVMLRLVEDLDIAMDWSDHALWWPARNHWLTRTRSTLDQYGVAADAQLHFTPMHKTLRVQLPDMRCLDCRVDFSVKTFNAVINLCKELGIRHPEELSFCKPLEPNHLKYNLKDLPAKKKTENPKNGHWNVSADTNTFIPASQSPRGSTGSLDQSNPFMCAPVTPNRNHSTPISSPVSHTGTWKRNNNSSGFGSTGSFNANNSTMSLEALNGGLSESLAQSPTSISPEVRAKLIRPKSLIERARMNVSWLDSSLSIMEQGIREFDTLRLKFKFYSFYDLNPKTDAVRINMIYEQAKWQLLAEEIDCTEEEMLMFAALQVQVNLQASVPQPATYDSNGATSPVEDDIDAALTDLQVTLEGSNISNGPSDITQVPELCDELRFFKPKRFTLKAFKRYWFTCRDLHLRLYKSREETSGSESPTYMISLRGCEVTPDVQLSQGRYGIRLEVPSAEGMTEMWIRCDNEQQYAKWMAACRLGAKGRTLADASYEGEVNSIIAFLQLQRPAPAPAINPSSLDIVPEDYVAPRFAKKFKGKLVQRILEAHANVKDLPLVEAKLNYIKAWQSLPEYGISLFIVRFKNKDELLGIANNRLMRMELHSGDHLKTWRYNTMKAWNVNWEVKHMMVQFEEENIIFECQSADCKVVHEFIGGYIFLSMRSKEANQTLNEEMFHKLTGGWV</sequence>
<dbReference type="PANTHER" id="PTHR16160">
    <property type="entry name" value="FERMITIN 2-RELATED"/>
    <property type="match status" value="1"/>
</dbReference>
<dbReference type="Pfam" id="PF18124">
    <property type="entry name" value="Kindlin_2_N"/>
    <property type="match status" value="1"/>
</dbReference>
<dbReference type="InterPro" id="IPR040790">
    <property type="entry name" value="Kindlin_2_N"/>
</dbReference>
<dbReference type="SUPFAM" id="SSF50729">
    <property type="entry name" value="PH domain-like"/>
    <property type="match status" value="2"/>
</dbReference>
<dbReference type="InterPro" id="IPR035963">
    <property type="entry name" value="FERM_2"/>
</dbReference>
<dbReference type="InterPro" id="IPR019749">
    <property type="entry name" value="Band_41_domain"/>
</dbReference>
<keyword evidence="2" id="KW-0130">Cell adhesion</keyword>
<dbReference type="RefSeq" id="XP_014471032.1">
    <property type="nucleotide sequence ID" value="XM_014615546.1"/>
</dbReference>
<evidence type="ECO:0000313" key="5">
    <source>
        <dbReference type="Proteomes" id="UP000515204"/>
    </source>
</evidence>
<dbReference type="Gene3D" id="1.20.80.10">
    <property type="match status" value="1"/>
</dbReference>